<name>A0A2C6MK55_9FIRM</name>
<comment type="caution">
    <text evidence="1">The sequence shown here is derived from an EMBL/GenBank/DDBJ whole genome shotgun (WGS) entry which is preliminary data.</text>
</comment>
<organism evidence="1 2">
    <name type="scientific">Desulforamulus profundi</name>
    <dbReference type="NCBI Taxonomy" id="1383067"/>
    <lineage>
        <taxon>Bacteria</taxon>
        <taxon>Bacillati</taxon>
        <taxon>Bacillota</taxon>
        <taxon>Clostridia</taxon>
        <taxon>Eubacteriales</taxon>
        <taxon>Peptococcaceae</taxon>
        <taxon>Desulforamulus</taxon>
    </lineage>
</organism>
<accession>A0A2C6MK55</accession>
<sequence length="154" mass="18639">MFMGSIYGADLLCYKLAARRALRQQIYSLRAFTVLEKEIWMTWLPGVRQIFQGRKTGEVFLREPMFGDFCWRDELHPDEWAELEKILDEECRRENQRRARVAVVDRSEVSIEELKRLNYVEMKPKEFKISVEKWCVFLCIRHKLRKSKYQNGKR</sequence>
<dbReference type="AlphaFoldDB" id="A0A2C6MK55"/>
<evidence type="ECO:0000313" key="1">
    <source>
        <dbReference type="EMBL" id="PHJ39993.1"/>
    </source>
</evidence>
<dbReference type="Proteomes" id="UP000222564">
    <property type="component" value="Unassembled WGS sequence"/>
</dbReference>
<evidence type="ECO:0000313" key="2">
    <source>
        <dbReference type="Proteomes" id="UP000222564"/>
    </source>
</evidence>
<protein>
    <submittedName>
        <fullName evidence="1">Uncharacterized protein</fullName>
    </submittedName>
</protein>
<gene>
    <name evidence="1" type="ORF">P378_00285</name>
</gene>
<reference evidence="1 2" key="1">
    <citation type="submission" date="2013-09" db="EMBL/GenBank/DDBJ databases">
        <title>Biodegradation of hydrocarbons in the deep terrestrial subsurface : characterization of a microbial consortium composed of two Desulfotomaculum species originating from a deep geological formation.</title>
        <authorList>
            <person name="Aullo T."/>
            <person name="Berlendis S."/>
            <person name="Lascourreges J.-F."/>
            <person name="Dessort D."/>
            <person name="Saint-Laurent S."/>
            <person name="Schraauwers B."/>
            <person name="Mas J."/>
            <person name="Magot M."/>
            <person name="Ranchou-Peyruse A."/>
        </authorList>
    </citation>
    <scope>NUCLEOTIDE SEQUENCE [LARGE SCALE GENOMIC DNA]</scope>
    <source>
        <strain evidence="1 2">Bs107</strain>
    </source>
</reference>
<keyword evidence="2" id="KW-1185">Reference proteome</keyword>
<dbReference type="EMBL" id="AWQQ01000002">
    <property type="protein sequence ID" value="PHJ39993.1"/>
    <property type="molecule type" value="Genomic_DNA"/>
</dbReference>
<proteinExistence type="predicted"/>